<comment type="caution">
    <text evidence="2">The sequence shown here is derived from an EMBL/GenBank/DDBJ whole genome shotgun (WGS) entry which is preliminary data.</text>
</comment>
<dbReference type="EMBL" id="BSOJ01000015">
    <property type="protein sequence ID" value="GLR26687.1"/>
    <property type="molecule type" value="Genomic_DNA"/>
</dbReference>
<dbReference type="SUPFAM" id="SSF54862">
    <property type="entry name" value="4Fe-4S ferredoxins"/>
    <property type="match status" value="1"/>
</dbReference>
<accession>A0ABQ5YW25</accession>
<proteinExistence type="predicted"/>
<evidence type="ECO:0000313" key="2">
    <source>
        <dbReference type="EMBL" id="GLR26687.1"/>
    </source>
</evidence>
<protein>
    <recommendedName>
        <fullName evidence="1">Ferredoxin C-terminal domain-containing protein</fullName>
    </recommendedName>
</protein>
<name>A0ABQ5YW25_9BURK</name>
<sequence>MCIPECPVNAIYAEEDVPADQVKFIDLNVSLSGKWPSITRMKDHLPDADDWKDVKDKLQYLQE</sequence>
<reference evidence="3" key="1">
    <citation type="journal article" date="2019" name="Int. J. Syst. Evol. Microbiol.">
        <title>The Global Catalogue of Microorganisms (GCM) 10K type strain sequencing project: providing services to taxonomists for standard genome sequencing and annotation.</title>
        <authorList>
            <consortium name="The Broad Institute Genomics Platform"/>
            <consortium name="The Broad Institute Genome Sequencing Center for Infectious Disease"/>
            <person name="Wu L."/>
            <person name="Ma J."/>
        </authorList>
    </citation>
    <scope>NUCLEOTIDE SEQUENCE [LARGE SCALE GENOMIC DNA]</scope>
    <source>
        <strain evidence="3">NBRC 105857</strain>
    </source>
</reference>
<dbReference type="Pfam" id="PF11953">
    <property type="entry name" value="DUF3470"/>
    <property type="match status" value="1"/>
</dbReference>
<dbReference type="InterPro" id="IPR022569">
    <property type="entry name" value="Fd_C"/>
</dbReference>
<feature type="domain" description="Ferredoxin C-terminal" evidence="1">
    <location>
        <begin position="23"/>
        <end position="62"/>
    </location>
</feature>
<gene>
    <name evidence="2" type="ORF">GCM10007875_17770</name>
</gene>
<organism evidence="2 3">
    <name type="scientific">Limnobacter litoralis</name>
    <dbReference type="NCBI Taxonomy" id="481366"/>
    <lineage>
        <taxon>Bacteria</taxon>
        <taxon>Pseudomonadati</taxon>
        <taxon>Pseudomonadota</taxon>
        <taxon>Betaproteobacteria</taxon>
        <taxon>Burkholderiales</taxon>
        <taxon>Burkholderiaceae</taxon>
        <taxon>Limnobacter</taxon>
    </lineage>
</organism>
<evidence type="ECO:0000313" key="3">
    <source>
        <dbReference type="Proteomes" id="UP001156664"/>
    </source>
</evidence>
<dbReference type="Proteomes" id="UP001156664">
    <property type="component" value="Unassembled WGS sequence"/>
</dbReference>
<evidence type="ECO:0000259" key="1">
    <source>
        <dbReference type="Pfam" id="PF11953"/>
    </source>
</evidence>
<dbReference type="Gene3D" id="3.30.70.20">
    <property type="match status" value="1"/>
</dbReference>
<keyword evidence="3" id="KW-1185">Reference proteome</keyword>